<keyword evidence="2" id="KW-0349">Heme</keyword>
<accession>I0IQK9</accession>
<dbReference type="eggNOG" id="COG3005">
    <property type="taxonomic scope" value="Bacteria"/>
</dbReference>
<dbReference type="RefSeq" id="WP_014450042.1">
    <property type="nucleotide sequence ID" value="NC_017094.1"/>
</dbReference>
<dbReference type="InterPro" id="IPR036280">
    <property type="entry name" value="Multihaem_cyt_sf"/>
</dbReference>
<keyword evidence="5" id="KW-0408">Iron</keyword>
<evidence type="ECO:0000256" key="4">
    <source>
        <dbReference type="ARBA" id="ARBA00022982"/>
    </source>
</evidence>
<dbReference type="PATRIC" id="fig|1162668.3.peg.2236"/>
<evidence type="ECO:0000256" key="5">
    <source>
        <dbReference type="ARBA" id="ARBA00023004"/>
    </source>
</evidence>
<organism evidence="6 7">
    <name type="scientific">Leptospirillum ferrooxidans (strain C2-3)</name>
    <dbReference type="NCBI Taxonomy" id="1162668"/>
    <lineage>
        <taxon>Bacteria</taxon>
        <taxon>Pseudomonadati</taxon>
        <taxon>Nitrospirota</taxon>
        <taxon>Nitrospiria</taxon>
        <taxon>Nitrospirales</taxon>
        <taxon>Nitrospiraceae</taxon>
        <taxon>Leptospirillum</taxon>
    </lineage>
</organism>
<dbReference type="Gene3D" id="1.10.3820.10">
    <property type="entry name" value="Di-heme elbow motif domain"/>
    <property type="match status" value="1"/>
</dbReference>
<evidence type="ECO:0000256" key="2">
    <source>
        <dbReference type="ARBA" id="ARBA00022617"/>
    </source>
</evidence>
<keyword evidence="7" id="KW-1185">Reference proteome</keyword>
<name>I0IQK9_LEPFC</name>
<reference evidence="6 7" key="1">
    <citation type="journal article" date="2012" name="J. Bacteriol.">
        <title>Complete Genome Sequence of Leptospirillum ferrooxidans Strain C2-3, Isolated from a Fresh Volcanic Ash Deposit on the Island of Miyake, Japan.</title>
        <authorList>
            <person name="Fujimura R."/>
            <person name="Sato Y."/>
            <person name="Nishizawa T."/>
            <person name="Oshima K."/>
            <person name="Kim S.-W."/>
            <person name="Hattori M."/>
            <person name="Kamijo T."/>
            <person name="Ohta H."/>
        </authorList>
    </citation>
    <scope>NUCLEOTIDE SEQUENCE [LARGE SCALE GENOMIC DNA]</scope>
    <source>
        <strain evidence="6 7">C2-3</strain>
    </source>
</reference>
<evidence type="ECO:0000313" key="7">
    <source>
        <dbReference type="Proteomes" id="UP000007382"/>
    </source>
</evidence>
<dbReference type="KEGG" id="lfc:LFE_1880"/>
<dbReference type="STRING" id="1162668.LFE_1880"/>
<reference evidence="7" key="2">
    <citation type="submission" date="2012-03" db="EMBL/GenBank/DDBJ databases">
        <title>The complete genome sequence of the pioneer microbe on fresh volcanic deposit, Leptospirillum ferrooxidans strain C2-3.</title>
        <authorList>
            <person name="Fujimura R."/>
            <person name="Sato Y."/>
            <person name="Nishizawa T."/>
            <person name="Nanba K."/>
            <person name="Oshima K."/>
            <person name="Hattori M."/>
            <person name="Kamijo T."/>
            <person name="Ohta H."/>
        </authorList>
    </citation>
    <scope>NUCLEOTIDE SEQUENCE [LARGE SCALE GENOMIC DNA]</scope>
    <source>
        <strain evidence="7">C2-3</strain>
    </source>
</reference>
<dbReference type="SUPFAM" id="SSF48695">
    <property type="entry name" value="Multiheme cytochromes"/>
    <property type="match status" value="1"/>
</dbReference>
<protein>
    <submittedName>
        <fullName evidence="6">Putative cytochrome c, NapC/NirT family</fullName>
    </submittedName>
</protein>
<dbReference type="InterPro" id="IPR038266">
    <property type="entry name" value="NapC/NirT_cytc_sf"/>
</dbReference>
<evidence type="ECO:0000256" key="1">
    <source>
        <dbReference type="ARBA" id="ARBA00022448"/>
    </source>
</evidence>
<dbReference type="GO" id="GO:0046872">
    <property type="term" value="F:metal ion binding"/>
    <property type="evidence" value="ECO:0007669"/>
    <property type="project" value="UniProtKB-KW"/>
</dbReference>
<dbReference type="EMBL" id="AP012342">
    <property type="protein sequence ID" value="BAM07558.1"/>
    <property type="molecule type" value="Genomic_DNA"/>
</dbReference>
<evidence type="ECO:0000313" key="6">
    <source>
        <dbReference type="EMBL" id="BAM07558.1"/>
    </source>
</evidence>
<keyword evidence="3" id="KW-0479">Metal-binding</keyword>
<keyword evidence="1" id="KW-0813">Transport</keyword>
<sequence length="191" mass="20511">MGKGELVLQWAFVCLMLLVLGGGLSLGGHLLEEKREFCLTCHEMKPLGDGYYASGASRHHQNCIICHSGPGVIGALGAQMTGVKELLVHAMGTPHPAVSYVGGVVPNENCLKCHTRGYDRAAHEGFPAKEKSCALCHNHYKDASFGGEIPLGTFPSSDLLPGGNVRKFLKAISYQDSPDHAFFARNGYTLK</sequence>
<evidence type="ECO:0000256" key="3">
    <source>
        <dbReference type="ARBA" id="ARBA00022723"/>
    </source>
</evidence>
<keyword evidence="4" id="KW-0249">Electron transport</keyword>
<gene>
    <name evidence="6" type="ordered locus">LFE_1880</name>
</gene>
<dbReference type="Proteomes" id="UP000007382">
    <property type="component" value="Chromosome"/>
</dbReference>
<dbReference type="AlphaFoldDB" id="I0IQK9"/>
<dbReference type="HOGENOM" id="CLU_1419906_0_0_0"/>
<proteinExistence type="predicted"/>